<keyword evidence="1" id="KW-0812">Transmembrane</keyword>
<evidence type="ECO:0000256" key="1">
    <source>
        <dbReference type="SAM" id="Phobius"/>
    </source>
</evidence>
<dbReference type="KEGG" id="vbr:A6E01_20335"/>
<sequence length="161" mass="17604">MKKAYKTYILFISAFAILIISYQLKPTTVFQKLPEGIALSATSIVELTPISNDLTLYGLLLASDESENIIALSIGKTNLKPQFSAESTAAAVLLTFSGNMGDIEVTPRSIAYLKERASVKALSEKLYSEISMNNAYLHGSSIYLEPVFLRAYLDASHLSTN</sequence>
<reference evidence="2 3" key="1">
    <citation type="submission" date="2016-06" db="EMBL/GenBank/DDBJ databases">
        <title>Adaptive Radiation by Waves of Gene Transfer Leads to Fine-Scale Resource Partitioning in Marine Microbes.</title>
        <authorList>
            <person name="Hehemann J.-H."/>
            <person name="Arevalo P."/>
            <person name="Datta M.S."/>
            <person name="Yu X."/>
            <person name="Corzett C."/>
            <person name="Henschel A."/>
            <person name="Preheim S.P."/>
            <person name="Timberlake S."/>
            <person name="Alm E.J."/>
            <person name="Polz M.F."/>
        </authorList>
    </citation>
    <scope>NUCLEOTIDE SEQUENCE [LARGE SCALE GENOMIC DNA]</scope>
    <source>
        <strain evidence="2 3">FF50</strain>
        <plasmid evidence="2 3">unnamed1</plasmid>
    </source>
</reference>
<dbReference type="Proteomes" id="UP000092018">
    <property type="component" value="Plasmid unnamed1"/>
</dbReference>
<evidence type="ECO:0000313" key="2">
    <source>
        <dbReference type="EMBL" id="ANO35563.1"/>
    </source>
</evidence>
<organism evidence="2 3">
    <name type="scientific">Vibrio breoganii</name>
    <dbReference type="NCBI Taxonomy" id="553239"/>
    <lineage>
        <taxon>Bacteria</taxon>
        <taxon>Pseudomonadati</taxon>
        <taxon>Pseudomonadota</taxon>
        <taxon>Gammaproteobacteria</taxon>
        <taxon>Vibrionales</taxon>
        <taxon>Vibrionaceae</taxon>
        <taxon>Vibrio</taxon>
    </lineage>
</organism>
<geneLocation type="plasmid" evidence="2 3">
    <name>unnamed1</name>
</geneLocation>
<feature type="transmembrane region" description="Helical" evidence="1">
    <location>
        <begin position="7"/>
        <end position="24"/>
    </location>
</feature>
<dbReference type="RefSeq" id="WP_065211322.1">
    <property type="nucleotide sequence ID" value="NZ_CP016179.1"/>
</dbReference>
<keyword evidence="2" id="KW-0614">Plasmid</keyword>
<dbReference type="EMBL" id="CP016179">
    <property type="protein sequence ID" value="ANO35563.1"/>
    <property type="molecule type" value="Genomic_DNA"/>
</dbReference>
<proteinExistence type="predicted"/>
<accession>A0AAN0XZR2</accession>
<gene>
    <name evidence="2" type="ORF">A6E01_20335</name>
</gene>
<keyword evidence="1" id="KW-1133">Transmembrane helix</keyword>
<evidence type="ECO:0000313" key="3">
    <source>
        <dbReference type="Proteomes" id="UP000092018"/>
    </source>
</evidence>
<dbReference type="AlphaFoldDB" id="A0AAN0XZR2"/>
<keyword evidence="1" id="KW-0472">Membrane</keyword>
<protein>
    <submittedName>
        <fullName evidence="2">Uncharacterized protein</fullName>
    </submittedName>
</protein>
<name>A0AAN0XZR2_9VIBR</name>